<evidence type="ECO:0000313" key="6">
    <source>
        <dbReference type="EMBL" id="RDB36650.1"/>
    </source>
</evidence>
<dbReference type="Proteomes" id="UP000253934">
    <property type="component" value="Unassembled WGS sequence"/>
</dbReference>
<reference evidence="6" key="1">
    <citation type="submission" date="2018-04" db="EMBL/GenBank/DDBJ databases">
        <title>Draft genome sequence of the Candidatus Spirobacillus cienkowskii, a pathogen of freshwater Daphnia species, reconstructed from hemolymph metagenomic reads.</title>
        <authorList>
            <person name="Bresciani L."/>
            <person name="Lemos L.N."/>
            <person name="Wale N."/>
            <person name="Lin J.Y."/>
            <person name="Fernandes G.R."/>
            <person name="Duffy M.A."/>
            <person name="Rodrigues J.M."/>
        </authorList>
    </citation>
    <scope>NUCLEOTIDE SEQUENCE [LARGE SCALE GENOMIC DNA]</scope>
    <source>
        <strain evidence="6">Binning01</strain>
    </source>
</reference>
<keyword evidence="3 5" id="KW-1133">Transmembrane helix</keyword>
<dbReference type="Gene3D" id="1.20.1740.10">
    <property type="entry name" value="Amino acid/polyamine transporter I"/>
    <property type="match status" value="1"/>
</dbReference>
<comment type="caution">
    <text evidence="6">The sequence shown here is derived from an EMBL/GenBank/DDBJ whole genome shotgun (WGS) entry which is preliminary data.</text>
</comment>
<feature type="transmembrane region" description="Helical" evidence="5">
    <location>
        <begin position="82"/>
        <end position="100"/>
    </location>
</feature>
<keyword evidence="7" id="KW-1185">Reference proteome</keyword>
<name>A0A369KTE3_9BACT</name>
<dbReference type="PIRSF" id="PIRSF006060">
    <property type="entry name" value="AA_transporter"/>
    <property type="match status" value="1"/>
</dbReference>
<dbReference type="InterPro" id="IPR052962">
    <property type="entry name" value="AA_Transporter_AGT"/>
</dbReference>
<dbReference type="InterPro" id="IPR002293">
    <property type="entry name" value="AA/rel_permease1"/>
</dbReference>
<sequence length="539" mass="58595">MKLKRSIGLFGIICASLGGMVGSGWLFGSLYASQMAGPASIISWLIGGISIMFLALTFAELSAMFPISGGVAAYPIFTHGKLVGFILTWITWITYVVSISQEVQSTILYMGNRFPSLIQKLEGINVFTPFGYGVCFTTMLLLIALNSFGAKFLANANSFISVWKLLVPFIVVIIFLYTSHNFSNMGLSENSPSEFAPYGINGIFSAVALAGVVYSFCGFQHAALLAGESKRPQRDIPLALISSILICIALYCGLQYAFITALPTDALSNGWHHLSFVGDSGPLAGLAMSMGIIWLVTVLYIDAIISPLGTGVLYVASSARIVQTMSQSGNAPKFFARIAKSGIPMRAIFLNLAVSMLAFLPFSGWKAIVSFLSSALVFSFAVGPICLIALRKQQPERKRPFNLPFYKFISFLAFYVCNLMIYWSGWNVVWKLGVTVITGCLVFIVSNFLGKNSLDPEHVATKLDYKCAIWLVPYMGIFCILSYFSSFSGGTHLIPVGVDFVLIGAFSLFIFYLSLKLCLPKNESDKNTASLLAKKGSLS</sequence>
<comment type="subcellular location">
    <subcellularLocation>
        <location evidence="1">Membrane</location>
        <topology evidence="1">Multi-pass membrane protein</topology>
    </subcellularLocation>
</comment>
<dbReference type="GO" id="GO:0022857">
    <property type="term" value="F:transmembrane transporter activity"/>
    <property type="evidence" value="ECO:0007669"/>
    <property type="project" value="InterPro"/>
</dbReference>
<feature type="transmembrane region" description="Helical" evidence="5">
    <location>
        <begin position="39"/>
        <end position="61"/>
    </location>
</feature>
<feature type="transmembrane region" description="Helical" evidence="5">
    <location>
        <begin position="493"/>
        <end position="515"/>
    </location>
</feature>
<feature type="transmembrane region" description="Helical" evidence="5">
    <location>
        <begin position="7"/>
        <end position="27"/>
    </location>
</feature>
<feature type="transmembrane region" description="Helical" evidence="5">
    <location>
        <begin position="429"/>
        <end position="449"/>
    </location>
</feature>
<evidence type="ECO:0000256" key="2">
    <source>
        <dbReference type="ARBA" id="ARBA00022692"/>
    </source>
</evidence>
<dbReference type="PANTHER" id="PTHR47547">
    <property type="match status" value="1"/>
</dbReference>
<evidence type="ECO:0000313" key="7">
    <source>
        <dbReference type="Proteomes" id="UP000253934"/>
    </source>
</evidence>
<dbReference type="EMBL" id="QOVW01000058">
    <property type="protein sequence ID" value="RDB36650.1"/>
    <property type="molecule type" value="Genomic_DNA"/>
</dbReference>
<protein>
    <submittedName>
        <fullName evidence="6">APC family permease</fullName>
    </submittedName>
</protein>
<feature type="transmembrane region" description="Helical" evidence="5">
    <location>
        <begin position="160"/>
        <end position="178"/>
    </location>
</feature>
<organism evidence="6 7">
    <name type="scientific">Spirobacillus cienkowskii</name>
    <dbReference type="NCBI Taxonomy" id="495820"/>
    <lineage>
        <taxon>Bacteria</taxon>
        <taxon>Pseudomonadati</taxon>
        <taxon>Bdellovibrionota</taxon>
        <taxon>Oligoflexia</taxon>
        <taxon>Silvanigrellales</taxon>
        <taxon>Spirobacillus</taxon>
    </lineage>
</organism>
<evidence type="ECO:0000256" key="3">
    <source>
        <dbReference type="ARBA" id="ARBA00022989"/>
    </source>
</evidence>
<gene>
    <name evidence="6" type="ORF">DCC88_04285</name>
</gene>
<accession>A0A369KTE3</accession>
<keyword evidence="2 5" id="KW-0812">Transmembrane</keyword>
<dbReference type="AlphaFoldDB" id="A0A369KTE3"/>
<feature type="transmembrane region" description="Helical" evidence="5">
    <location>
        <begin position="130"/>
        <end position="148"/>
    </location>
</feature>
<feature type="transmembrane region" description="Helical" evidence="5">
    <location>
        <begin position="403"/>
        <end position="423"/>
    </location>
</feature>
<dbReference type="Pfam" id="PF13520">
    <property type="entry name" value="AA_permease_2"/>
    <property type="match status" value="1"/>
</dbReference>
<proteinExistence type="predicted"/>
<feature type="transmembrane region" description="Helical" evidence="5">
    <location>
        <begin position="343"/>
        <end position="362"/>
    </location>
</feature>
<feature type="transmembrane region" description="Helical" evidence="5">
    <location>
        <begin position="238"/>
        <end position="259"/>
    </location>
</feature>
<dbReference type="PANTHER" id="PTHR47547:SF1">
    <property type="entry name" value="ASPARTATE-PROTON SYMPORTER"/>
    <property type="match status" value="1"/>
</dbReference>
<evidence type="ECO:0000256" key="5">
    <source>
        <dbReference type="SAM" id="Phobius"/>
    </source>
</evidence>
<evidence type="ECO:0000256" key="1">
    <source>
        <dbReference type="ARBA" id="ARBA00004141"/>
    </source>
</evidence>
<keyword evidence="4 5" id="KW-0472">Membrane</keyword>
<dbReference type="GO" id="GO:0016020">
    <property type="term" value="C:membrane"/>
    <property type="evidence" value="ECO:0007669"/>
    <property type="project" value="UniProtKB-SubCell"/>
</dbReference>
<feature type="transmembrane region" description="Helical" evidence="5">
    <location>
        <begin position="469"/>
        <end position="487"/>
    </location>
</feature>
<feature type="transmembrane region" description="Helical" evidence="5">
    <location>
        <begin position="292"/>
        <end position="316"/>
    </location>
</feature>
<feature type="transmembrane region" description="Helical" evidence="5">
    <location>
        <begin position="198"/>
        <end position="217"/>
    </location>
</feature>
<evidence type="ECO:0000256" key="4">
    <source>
        <dbReference type="ARBA" id="ARBA00023136"/>
    </source>
</evidence>
<feature type="transmembrane region" description="Helical" evidence="5">
    <location>
        <begin position="368"/>
        <end position="391"/>
    </location>
</feature>